<dbReference type="Gene3D" id="2.60.120.260">
    <property type="entry name" value="Galactose-binding domain-like"/>
    <property type="match status" value="1"/>
</dbReference>
<gene>
    <name evidence="2" type="ORF">OCC_10709</name>
</gene>
<protein>
    <submittedName>
        <fullName evidence="2">Uncharacterized protein</fullName>
    </submittedName>
</protein>
<feature type="transmembrane region" description="Helical" evidence="1">
    <location>
        <begin position="292"/>
        <end position="310"/>
    </location>
</feature>
<dbReference type="EMBL" id="CP006670">
    <property type="protein sequence ID" value="EHR77569.1"/>
    <property type="molecule type" value="Genomic_DNA"/>
</dbReference>
<proteinExistence type="predicted"/>
<feature type="transmembrane region" description="Helical" evidence="1">
    <location>
        <begin position="355"/>
        <end position="373"/>
    </location>
</feature>
<evidence type="ECO:0000313" key="2">
    <source>
        <dbReference type="EMBL" id="EHR77569.1"/>
    </source>
</evidence>
<feature type="transmembrane region" description="Helical" evidence="1">
    <location>
        <begin position="330"/>
        <end position="349"/>
    </location>
</feature>
<reference evidence="2 3" key="1">
    <citation type="journal article" date="2012" name="J. Bacteriol.">
        <title>Genome sequence of the model hyperthermophilic archaeon Thermococcus litoralis NS-C.</title>
        <authorList>
            <person name="Gardner A.F."/>
            <person name="Kumar S."/>
            <person name="Perler F.B."/>
        </authorList>
    </citation>
    <scope>NUCLEOTIDE SEQUENCE [LARGE SCALE GENOMIC DNA]</scope>
    <source>
        <strain evidence="3">ATCC 51850 / DSM 5473 / JCM 8560 / NS-C</strain>
    </source>
</reference>
<keyword evidence="1" id="KW-1133">Transmembrane helix</keyword>
<accession>H3ZRA0</accession>
<keyword evidence="1" id="KW-0812">Transmembrane</keyword>
<dbReference type="KEGG" id="tlt:OCC_10709"/>
<keyword evidence="1" id="KW-0472">Membrane</keyword>
<dbReference type="HOGENOM" id="CLU_565780_0_0_2"/>
<sequence>MKKLIALMFIAMLFTFALAQEKWQGNGVNIEHNGTTLKATSTREGFNTLISPQFPINTTLKYSFSIKGENTNGVLAEIAYFNENRTFIFAKNVTFIGKGSFGLKNVEITATPFKEAKFSSLVIVINGIGTVYLDNFTVSEVKPIEKPKTESTTQTKTEPPVTQEIKKETITNENLQKLLIDDEDIKVEIFLNKTYHPRDTIRADFYITNKRGVVNEIDIKLEVYYFGIKVFSYEHPSWREYSEGKTIHIFQESKLPIITPPGKYTLKFYITPVGRETKEVETTITVKPNLEWALFILFLALSLIGVAFLIKKHWKLLAKTYKGFSIGQRFVFFAVVGLIIAAVILALGAENYANDVAIVVYYLLLIGILNEWIEYLEPKWDRKEVREVISIYLLALLMYLSKDTFTVYPAIAIFALGTVVGILRLKPKTMKLSRKLNPQRKGGIEEIEIVGETEEGFIIHETKSENK</sequence>
<dbReference type="RefSeq" id="WP_004070066.1">
    <property type="nucleotide sequence ID" value="NC_022084.1"/>
</dbReference>
<name>H3ZRA0_THELN</name>
<evidence type="ECO:0000313" key="3">
    <source>
        <dbReference type="Proteomes" id="UP000015502"/>
    </source>
</evidence>
<feature type="transmembrane region" description="Helical" evidence="1">
    <location>
        <begin position="407"/>
        <end position="425"/>
    </location>
</feature>
<dbReference type="STRING" id="523849.OCC_10709"/>
<dbReference type="AlphaFoldDB" id="H3ZRA0"/>
<dbReference type="GeneID" id="16549463"/>
<keyword evidence="3" id="KW-1185">Reference proteome</keyword>
<organism evidence="2 3">
    <name type="scientific">Thermococcus litoralis (strain ATCC 51850 / DSM 5473 / JCM 8560 / NS-C)</name>
    <dbReference type="NCBI Taxonomy" id="523849"/>
    <lineage>
        <taxon>Archaea</taxon>
        <taxon>Methanobacteriati</taxon>
        <taxon>Methanobacteriota</taxon>
        <taxon>Thermococci</taxon>
        <taxon>Thermococcales</taxon>
        <taxon>Thermococcaceae</taxon>
        <taxon>Thermococcus</taxon>
    </lineage>
</organism>
<dbReference type="OrthoDB" id="102375at2157"/>
<evidence type="ECO:0000256" key="1">
    <source>
        <dbReference type="SAM" id="Phobius"/>
    </source>
</evidence>
<dbReference type="Proteomes" id="UP000015502">
    <property type="component" value="Chromosome"/>
</dbReference>
<dbReference type="PaxDb" id="523849-OCC_10709"/>